<evidence type="ECO:0000256" key="10">
    <source>
        <dbReference type="SAM" id="Phobius"/>
    </source>
</evidence>
<evidence type="ECO:0000256" key="6">
    <source>
        <dbReference type="ARBA" id="ARBA00022989"/>
    </source>
</evidence>
<evidence type="ECO:0000256" key="9">
    <source>
        <dbReference type="ARBA" id="ARBA00037934"/>
    </source>
</evidence>
<keyword evidence="5" id="KW-0931">ER-Golgi transport</keyword>
<dbReference type="InterPro" id="IPR056173">
    <property type="entry name" value="Sec20_C"/>
</dbReference>
<dbReference type="Pfam" id="PF03908">
    <property type="entry name" value="Sec20"/>
    <property type="match status" value="1"/>
</dbReference>
<comment type="similarity">
    <text evidence="9">Belongs to the SEC20 family.</text>
</comment>
<keyword evidence="4" id="KW-0256">Endoplasmic reticulum</keyword>
<dbReference type="InterPro" id="IPR005606">
    <property type="entry name" value="Sec20"/>
</dbReference>
<evidence type="ECO:0000256" key="7">
    <source>
        <dbReference type="ARBA" id="ARBA00023054"/>
    </source>
</evidence>
<comment type="subcellular location">
    <subcellularLocation>
        <location evidence="1">Endoplasmic reticulum membrane</location>
        <topology evidence="1">Single-pass type IV membrane protein</topology>
    </subcellularLocation>
</comment>
<name>A0AAE9WFA0_9SCHI</name>
<dbReference type="RefSeq" id="XP_056039058.1">
    <property type="nucleotide sequence ID" value="XM_056183466.1"/>
</dbReference>
<evidence type="ECO:0000256" key="1">
    <source>
        <dbReference type="ARBA" id="ARBA00004163"/>
    </source>
</evidence>
<keyword evidence="3 10" id="KW-0812">Transmembrane</keyword>
<dbReference type="GO" id="GO:0006890">
    <property type="term" value="P:retrograde vesicle-mediated transport, Golgi to endoplasmic reticulum"/>
    <property type="evidence" value="ECO:0007669"/>
    <property type="project" value="InterPro"/>
</dbReference>
<feature type="transmembrane region" description="Helical" evidence="10">
    <location>
        <begin position="192"/>
        <end position="211"/>
    </location>
</feature>
<keyword evidence="6 10" id="KW-1133">Transmembrane helix</keyword>
<accession>A0AAE9WFA0</accession>
<dbReference type="GO" id="GO:0005789">
    <property type="term" value="C:endoplasmic reticulum membrane"/>
    <property type="evidence" value="ECO:0007669"/>
    <property type="project" value="UniProtKB-SubCell"/>
</dbReference>
<keyword evidence="8 10" id="KW-0472">Membrane</keyword>
<dbReference type="AlphaFoldDB" id="A0AAE9WFA0"/>
<proteinExistence type="inferred from homology"/>
<dbReference type="GO" id="GO:0031201">
    <property type="term" value="C:SNARE complex"/>
    <property type="evidence" value="ECO:0007669"/>
    <property type="project" value="TreeGrafter"/>
</dbReference>
<evidence type="ECO:0000313" key="12">
    <source>
        <dbReference type="EMBL" id="WBW74815.1"/>
    </source>
</evidence>
<evidence type="ECO:0000259" key="11">
    <source>
        <dbReference type="Pfam" id="PF03908"/>
    </source>
</evidence>
<sequence length="227" mass="26328">MAEILHLLESKVTELQRAETSQELKLHLRDFRRLWELARVELEYSSVSLDLTLRYEKSVQEYLRLRRRFRDKVAAGIPWVSIVSEVSALAEESQESQDPPSGKTEVIGQEEPELATTDDMHLTSASQVTTAMRDLHVQMVQAVDVSAANSNELASSTTLLESLQEKYFSVEDVLHASKNIMRSLKLNDRKDYYLVISGFGFFVFVVFYLVWKRIVWPIISMFFWFLR</sequence>
<dbReference type="GO" id="GO:0005484">
    <property type="term" value="F:SNAP receptor activity"/>
    <property type="evidence" value="ECO:0007669"/>
    <property type="project" value="InterPro"/>
</dbReference>
<keyword evidence="2" id="KW-0813">Transport</keyword>
<keyword evidence="7" id="KW-0175">Coiled coil</keyword>
<dbReference type="PANTHER" id="PTHR12825">
    <property type="entry name" value="BNIP1-RELATED"/>
    <property type="match status" value="1"/>
</dbReference>
<evidence type="ECO:0000256" key="8">
    <source>
        <dbReference type="ARBA" id="ARBA00023136"/>
    </source>
</evidence>
<dbReference type="EMBL" id="CP115613">
    <property type="protein sequence ID" value="WBW74815.1"/>
    <property type="molecule type" value="Genomic_DNA"/>
</dbReference>
<evidence type="ECO:0000256" key="3">
    <source>
        <dbReference type="ARBA" id="ARBA00022692"/>
    </source>
</evidence>
<feature type="domain" description="Sec20 C-terminal" evidence="11">
    <location>
        <begin position="124"/>
        <end position="214"/>
    </location>
</feature>
<protein>
    <submittedName>
        <fullName evidence="12">SNARE Sec20</fullName>
    </submittedName>
</protein>
<evidence type="ECO:0000256" key="2">
    <source>
        <dbReference type="ARBA" id="ARBA00022448"/>
    </source>
</evidence>
<dbReference type="PANTHER" id="PTHR12825:SF0">
    <property type="entry name" value="VESICLE TRANSPORT PROTEIN SEC20"/>
    <property type="match status" value="1"/>
</dbReference>
<keyword evidence="13" id="KW-1185">Reference proteome</keyword>
<dbReference type="KEGG" id="som:SOMG_04687"/>
<dbReference type="Proteomes" id="UP001212411">
    <property type="component" value="Chromosome 3"/>
</dbReference>
<evidence type="ECO:0000256" key="5">
    <source>
        <dbReference type="ARBA" id="ARBA00022892"/>
    </source>
</evidence>
<organism evidence="12 13">
    <name type="scientific">Schizosaccharomyces osmophilus</name>
    <dbReference type="NCBI Taxonomy" id="2545709"/>
    <lineage>
        <taxon>Eukaryota</taxon>
        <taxon>Fungi</taxon>
        <taxon>Dikarya</taxon>
        <taxon>Ascomycota</taxon>
        <taxon>Taphrinomycotina</taxon>
        <taxon>Schizosaccharomycetes</taxon>
        <taxon>Schizosaccharomycetales</taxon>
        <taxon>Schizosaccharomycetaceae</taxon>
        <taxon>Schizosaccharomyces</taxon>
    </lineage>
</organism>
<reference evidence="12 13" key="1">
    <citation type="journal article" date="2023" name="G3 (Bethesda)">
        <title>A high-quality reference genome for the fission yeast Schizosaccharomyces osmophilus.</title>
        <authorList>
            <person name="Jia G.S."/>
            <person name="Zhang W.C."/>
            <person name="Liang Y."/>
            <person name="Liu X.H."/>
            <person name="Rhind N."/>
            <person name="Pidoux A."/>
            <person name="Brysch-Herzberg M."/>
            <person name="Du L.L."/>
        </authorList>
    </citation>
    <scope>NUCLEOTIDE SEQUENCE [LARGE SCALE GENOMIC DNA]</scope>
    <source>
        <strain evidence="12 13">CBS 15793</strain>
    </source>
</reference>
<gene>
    <name evidence="12" type="primary">sec20</name>
    <name evidence="12" type="ORF">SOMG_04687</name>
</gene>
<evidence type="ECO:0000256" key="4">
    <source>
        <dbReference type="ARBA" id="ARBA00022824"/>
    </source>
</evidence>
<dbReference type="GeneID" id="80878155"/>
<evidence type="ECO:0000313" key="13">
    <source>
        <dbReference type="Proteomes" id="UP001212411"/>
    </source>
</evidence>